<keyword evidence="3" id="KW-0268">Exocytosis</keyword>
<feature type="domain" description="Exocyst complex subunit EXOC6/Sec15 C-terminal" evidence="4">
    <location>
        <begin position="1"/>
        <end position="153"/>
    </location>
</feature>
<evidence type="ECO:0000259" key="4">
    <source>
        <dbReference type="Pfam" id="PF04091"/>
    </source>
</evidence>
<dbReference type="InterPro" id="IPR042044">
    <property type="entry name" value="EXOC6PINT-1/Sec15/Tip20_C_dom2"/>
</dbReference>
<dbReference type="PANTHER" id="PTHR12702">
    <property type="entry name" value="SEC15"/>
    <property type="match status" value="1"/>
</dbReference>
<dbReference type="PANTHER" id="PTHR12702:SF1">
    <property type="entry name" value="EXOCYST COMPLEX COMPONENT SEC15B"/>
    <property type="match status" value="1"/>
</dbReference>
<dbReference type="Pfam" id="PF04091">
    <property type="entry name" value="Sec15_C"/>
    <property type="match status" value="1"/>
</dbReference>
<dbReference type="InterPro" id="IPR007225">
    <property type="entry name" value="EXOC6/Sec15"/>
</dbReference>
<organism evidence="5">
    <name type="scientific">Medicago truncatula</name>
    <name type="common">Barrel medic</name>
    <name type="synonym">Medicago tribuloides</name>
    <dbReference type="NCBI Taxonomy" id="3880"/>
    <lineage>
        <taxon>Eukaryota</taxon>
        <taxon>Viridiplantae</taxon>
        <taxon>Streptophyta</taxon>
        <taxon>Embryophyta</taxon>
        <taxon>Tracheophyta</taxon>
        <taxon>Spermatophyta</taxon>
        <taxon>Magnoliopsida</taxon>
        <taxon>eudicotyledons</taxon>
        <taxon>Gunneridae</taxon>
        <taxon>Pentapetalae</taxon>
        <taxon>rosids</taxon>
        <taxon>fabids</taxon>
        <taxon>Fabales</taxon>
        <taxon>Fabaceae</taxon>
        <taxon>Papilionoideae</taxon>
        <taxon>50 kb inversion clade</taxon>
        <taxon>NPAAA clade</taxon>
        <taxon>Hologalegina</taxon>
        <taxon>IRL clade</taxon>
        <taxon>Trifolieae</taxon>
        <taxon>Medicago</taxon>
    </lineage>
</organism>
<evidence type="ECO:0000313" key="5">
    <source>
        <dbReference type="EMBL" id="AFK35514.1"/>
    </source>
</evidence>
<dbReference type="GO" id="GO:0006886">
    <property type="term" value="P:intracellular protein transport"/>
    <property type="evidence" value="ECO:0007669"/>
    <property type="project" value="InterPro"/>
</dbReference>
<evidence type="ECO:0000256" key="1">
    <source>
        <dbReference type="ARBA" id="ARBA00007944"/>
    </source>
</evidence>
<dbReference type="FunFam" id="1.20.58.670:FF:000002">
    <property type="entry name" value="Exocyst complex component"/>
    <property type="match status" value="1"/>
</dbReference>
<protein>
    <recommendedName>
        <fullName evidence="4">Exocyst complex subunit EXOC6/Sec15 C-terminal domain-containing protein</fullName>
    </recommendedName>
</protein>
<sequence length="190" mass="21312">MTMIENVNWVSDDPPLGGNEYINEVILYLETVVSTTASQILPTQVHKRVLHDVISHISEMIVGTLVSDSVKRFNVSAINGIDTDIKLLESFVETQATLFFDGDADQFKSALAEARQMVNLLVSNHPENFLNPVIRERSYSALDHKKVVIVSEKLKDPSDRLFGTFGSRGSRQNPKKKSLDTLIKRLRDVS</sequence>
<evidence type="ECO:0000256" key="3">
    <source>
        <dbReference type="ARBA" id="ARBA00022483"/>
    </source>
</evidence>
<dbReference type="GO" id="GO:0090522">
    <property type="term" value="P:vesicle tethering involved in exocytosis"/>
    <property type="evidence" value="ECO:0007669"/>
    <property type="project" value="InterPro"/>
</dbReference>
<dbReference type="ExpressionAtlas" id="I3S5H2">
    <property type="expression patterns" value="differential"/>
</dbReference>
<reference evidence="5" key="1">
    <citation type="submission" date="2012-05" db="EMBL/GenBank/DDBJ databases">
        <authorList>
            <person name="Krishnakumar V."/>
            <person name="Cheung F."/>
            <person name="Xiao Y."/>
            <person name="Chan A."/>
            <person name="Moskal W.A."/>
            <person name="Town C.D."/>
        </authorList>
    </citation>
    <scope>NUCLEOTIDE SEQUENCE</scope>
</reference>
<dbReference type="EMBL" id="BT135719">
    <property type="protein sequence ID" value="AFK35514.1"/>
    <property type="molecule type" value="mRNA"/>
</dbReference>
<name>I3S5H2_MEDTR</name>
<evidence type="ECO:0000256" key="2">
    <source>
        <dbReference type="ARBA" id="ARBA00022448"/>
    </source>
</evidence>
<dbReference type="AlphaFoldDB" id="I3S5H2"/>
<dbReference type="InterPro" id="IPR046361">
    <property type="entry name" value="EXOC6/Sec15_C"/>
</dbReference>
<comment type="similarity">
    <text evidence="1">Belongs to the SEC15 family.</text>
</comment>
<dbReference type="Gene3D" id="1.20.58.670">
    <property type="entry name" value="Dsl1p vesicle tethering complex, Tip20p subunit, domain D"/>
    <property type="match status" value="1"/>
</dbReference>
<proteinExistence type="evidence at transcript level"/>
<keyword evidence="2" id="KW-0813">Transport</keyword>
<accession>I3S5H2</accession>